<evidence type="ECO:0000313" key="1">
    <source>
        <dbReference type="EMBL" id="AEG73448.1"/>
    </source>
</evidence>
<protein>
    <submittedName>
        <fullName evidence="1">Uncharacterized protein</fullName>
    </submittedName>
</protein>
<gene>
    <name evidence="1" type="ordered locus">MHF_1208</name>
</gene>
<proteinExistence type="predicted"/>
<dbReference type="EMBL" id="CP002808">
    <property type="protein sequence ID" value="AEG73448.1"/>
    <property type="molecule type" value="Genomic_DNA"/>
</dbReference>
<dbReference type="Proteomes" id="UP000007952">
    <property type="component" value="Chromosome"/>
</dbReference>
<organism evidence="1 2">
    <name type="scientific">Mycoplasma haemofelis (strain Ohio2)</name>
    <dbReference type="NCBI Taxonomy" id="859194"/>
    <lineage>
        <taxon>Bacteria</taxon>
        <taxon>Bacillati</taxon>
        <taxon>Mycoplasmatota</taxon>
        <taxon>Mollicutes</taxon>
        <taxon>Mycoplasmataceae</taxon>
        <taxon>Mycoplasma</taxon>
    </lineage>
</organism>
<dbReference type="BioCyc" id="MHAE859194:G1GR7-1200-MONOMER"/>
<sequence length="226" mass="25246">MTGLSKGLAGAAGAASGTGALAFGIYKLSPSKELKTISSLLDSKKRKLIKSQNGSEEAWKTAWQEYRKNFNNSNTNPFSLTLAKGTSPVASENATQAFMEACEAQGTKKVKDTESKDYQLFLKYCTRDTLMSDLVLENSKRKALVKKDSESEDANWKAAWAEYKKENTNTANQMDHWKLTDWSTKNSGDKVPVSFMDRCDKELKRAYHDTEGDDYKKVISWCTESS</sequence>
<evidence type="ECO:0000313" key="2">
    <source>
        <dbReference type="Proteomes" id="UP000007952"/>
    </source>
</evidence>
<reference key="2">
    <citation type="submission" date="2011-05" db="EMBL/GenBank/DDBJ databases">
        <title>The Genome of Mycoplasma haemofelis Strain Ohio2, a pathogenic hemoplasma of the cat.</title>
        <authorList>
            <person name="Santos A.P."/>
            <person name="Guimaraes A.M.S."/>
            <person name="SanMiguel P.J."/>
            <person name="Martin S.W."/>
            <person name="Messick J.B."/>
        </authorList>
    </citation>
    <scope>NUCLEOTIDE SEQUENCE</scope>
    <source>
        <strain>Ohio2</strain>
    </source>
</reference>
<dbReference type="HOGENOM" id="CLU_098620_0_0_14"/>
<reference evidence="1 2" key="1">
    <citation type="journal article" date="2011" name="J. Bacteriol.">
        <title>Complete genome sequences of two hemotropic Mycoplasmas, Mycoplasma haemofelis strain Ohio2 and Mycoplasma suis strain Illinois.</title>
        <authorList>
            <person name="Messick J.B."/>
            <person name="Santos A.P."/>
            <person name="Guimaraes A.M."/>
        </authorList>
    </citation>
    <scope>NUCLEOTIDE SEQUENCE [LARGE SCALE GENOMIC DNA]</scope>
    <source>
        <strain evidence="1 2">Ohio2</strain>
    </source>
</reference>
<name>F6FJU3_MYCHI</name>
<dbReference type="AlphaFoldDB" id="F6FJU3"/>
<dbReference type="KEGG" id="mhf:MHF_1208"/>
<dbReference type="STRING" id="859194.MHF_1208"/>
<accession>F6FJU3</accession>